<evidence type="ECO:0000313" key="3">
    <source>
        <dbReference type="EMBL" id="KAF2425684.1"/>
    </source>
</evidence>
<dbReference type="AlphaFoldDB" id="A0A9P4TVQ1"/>
<feature type="compositionally biased region" description="Gly residues" evidence="1">
    <location>
        <begin position="255"/>
        <end position="274"/>
    </location>
</feature>
<organism evidence="3 4">
    <name type="scientific">Tothia fuscella</name>
    <dbReference type="NCBI Taxonomy" id="1048955"/>
    <lineage>
        <taxon>Eukaryota</taxon>
        <taxon>Fungi</taxon>
        <taxon>Dikarya</taxon>
        <taxon>Ascomycota</taxon>
        <taxon>Pezizomycotina</taxon>
        <taxon>Dothideomycetes</taxon>
        <taxon>Pleosporomycetidae</taxon>
        <taxon>Venturiales</taxon>
        <taxon>Cylindrosympodiaceae</taxon>
        <taxon>Tothia</taxon>
    </lineage>
</organism>
<keyword evidence="2" id="KW-0732">Signal</keyword>
<dbReference type="OrthoDB" id="3937295at2759"/>
<sequence>MRLSFFTLENILLFEANLALYARIVGAVTLTANGSSCGGCTVTVGPKTLTFPNNNVAEVTRSVTATVVPYVFQYDNGTEVTSLSTFSAAGGGAQTVYTAPSALTWSTYGTVLTYPTTYLAFVSPLAGISKSQTGANAFCYASLTTVALKASDYAKLIYPAAAVAAEHDIITAAVSSYLDTLPSVTAAVAPYKPAECSHFVGPPQTSSGIVSIPVASSSDSRTIEASLEPVTHTSVAFLLQTGKPIITRIGAAGMNQGGGSSSGGGGSSPGGGTTTGNTPGGTPASAPPPPTAKPTPVLNIGGSTITAGTNGAFNVGGQNLTPGGAVVVSSTTYVLATDGTVAVVNGATSTLSSATSRTPELSNEGMSRVGLSGLAIGVIGLVAVAL</sequence>
<feature type="chain" id="PRO_5040357145" evidence="2">
    <location>
        <begin position="28"/>
        <end position="386"/>
    </location>
</feature>
<keyword evidence="4" id="KW-1185">Reference proteome</keyword>
<comment type="caution">
    <text evidence="3">The sequence shown here is derived from an EMBL/GenBank/DDBJ whole genome shotgun (WGS) entry which is preliminary data.</text>
</comment>
<proteinExistence type="predicted"/>
<evidence type="ECO:0000256" key="2">
    <source>
        <dbReference type="SAM" id="SignalP"/>
    </source>
</evidence>
<protein>
    <submittedName>
        <fullName evidence="3">Uncharacterized protein</fullName>
    </submittedName>
</protein>
<feature type="signal peptide" evidence="2">
    <location>
        <begin position="1"/>
        <end position="27"/>
    </location>
</feature>
<gene>
    <name evidence="3" type="ORF">EJ08DRAFT_395341</name>
</gene>
<accession>A0A9P4TVQ1</accession>
<evidence type="ECO:0000313" key="4">
    <source>
        <dbReference type="Proteomes" id="UP000800235"/>
    </source>
</evidence>
<dbReference type="EMBL" id="MU007068">
    <property type="protein sequence ID" value="KAF2425684.1"/>
    <property type="molecule type" value="Genomic_DNA"/>
</dbReference>
<name>A0A9P4TVQ1_9PEZI</name>
<reference evidence="3" key="1">
    <citation type="journal article" date="2020" name="Stud. Mycol.">
        <title>101 Dothideomycetes genomes: a test case for predicting lifestyles and emergence of pathogens.</title>
        <authorList>
            <person name="Haridas S."/>
            <person name="Albert R."/>
            <person name="Binder M."/>
            <person name="Bloem J."/>
            <person name="Labutti K."/>
            <person name="Salamov A."/>
            <person name="Andreopoulos B."/>
            <person name="Baker S."/>
            <person name="Barry K."/>
            <person name="Bills G."/>
            <person name="Bluhm B."/>
            <person name="Cannon C."/>
            <person name="Castanera R."/>
            <person name="Culley D."/>
            <person name="Daum C."/>
            <person name="Ezra D."/>
            <person name="Gonzalez J."/>
            <person name="Henrissat B."/>
            <person name="Kuo A."/>
            <person name="Liang C."/>
            <person name="Lipzen A."/>
            <person name="Lutzoni F."/>
            <person name="Magnuson J."/>
            <person name="Mondo S."/>
            <person name="Nolan M."/>
            <person name="Ohm R."/>
            <person name="Pangilinan J."/>
            <person name="Park H.-J."/>
            <person name="Ramirez L."/>
            <person name="Alfaro M."/>
            <person name="Sun H."/>
            <person name="Tritt A."/>
            <person name="Yoshinaga Y."/>
            <person name="Zwiers L.-H."/>
            <person name="Turgeon B."/>
            <person name="Goodwin S."/>
            <person name="Spatafora J."/>
            <person name="Crous P."/>
            <person name="Grigoriev I."/>
        </authorList>
    </citation>
    <scope>NUCLEOTIDE SEQUENCE</scope>
    <source>
        <strain evidence="3">CBS 130266</strain>
    </source>
</reference>
<feature type="region of interest" description="Disordered" evidence="1">
    <location>
        <begin position="250"/>
        <end position="297"/>
    </location>
</feature>
<dbReference type="Proteomes" id="UP000800235">
    <property type="component" value="Unassembled WGS sequence"/>
</dbReference>
<feature type="compositionally biased region" description="Low complexity" evidence="1">
    <location>
        <begin position="275"/>
        <end position="284"/>
    </location>
</feature>
<evidence type="ECO:0000256" key="1">
    <source>
        <dbReference type="SAM" id="MobiDB-lite"/>
    </source>
</evidence>